<evidence type="ECO:0000256" key="1">
    <source>
        <dbReference type="ARBA" id="ARBA00022737"/>
    </source>
</evidence>
<dbReference type="PANTHER" id="PTHR24223:SF353">
    <property type="entry name" value="ABC TRANSPORTER ATP-BINDING PROTEIN_PERMEASE VMR1-RELATED"/>
    <property type="match status" value="1"/>
</dbReference>
<keyword evidence="2" id="KW-0547">Nucleotide-binding</keyword>
<protein>
    <recommendedName>
        <fullName evidence="4">ABC transporter domain-containing protein</fullName>
    </recommendedName>
</protein>
<organism evidence="5 6">
    <name type="scientific">Mycena maculata</name>
    <dbReference type="NCBI Taxonomy" id="230809"/>
    <lineage>
        <taxon>Eukaryota</taxon>
        <taxon>Fungi</taxon>
        <taxon>Dikarya</taxon>
        <taxon>Basidiomycota</taxon>
        <taxon>Agaricomycotina</taxon>
        <taxon>Agaricomycetes</taxon>
        <taxon>Agaricomycetidae</taxon>
        <taxon>Agaricales</taxon>
        <taxon>Marasmiineae</taxon>
        <taxon>Mycenaceae</taxon>
        <taxon>Mycena</taxon>
    </lineage>
</organism>
<evidence type="ECO:0000256" key="3">
    <source>
        <dbReference type="ARBA" id="ARBA00022840"/>
    </source>
</evidence>
<accession>A0AAD7HWN6</accession>
<dbReference type="Pfam" id="PF00005">
    <property type="entry name" value="ABC_tran"/>
    <property type="match status" value="1"/>
</dbReference>
<keyword evidence="3" id="KW-0067">ATP-binding</keyword>
<dbReference type="InterPro" id="IPR027417">
    <property type="entry name" value="P-loop_NTPase"/>
</dbReference>
<evidence type="ECO:0000313" key="5">
    <source>
        <dbReference type="EMBL" id="KAJ7728973.1"/>
    </source>
</evidence>
<gene>
    <name evidence="5" type="ORF">DFH07DRAFT_757080</name>
</gene>
<sequence length="103" mass="11011">SGSGKSTLALSLFRFVPVTEGRIPIDGIGIATLGLTDLRRNLTIIPQDPTTIPSGTLRSTLVIFGEYTDAICRDCASHLYLSSSRPSAVCIWYLPVATTSPEV</sequence>
<keyword evidence="6" id="KW-1185">Reference proteome</keyword>
<dbReference type="AlphaFoldDB" id="A0AAD7HWN6"/>
<dbReference type="GO" id="GO:0042626">
    <property type="term" value="F:ATPase-coupled transmembrane transporter activity"/>
    <property type="evidence" value="ECO:0007669"/>
    <property type="project" value="TreeGrafter"/>
</dbReference>
<dbReference type="Proteomes" id="UP001215280">
    <property type="component" value="Unassembled WGS sequence"/>
</dbReference>
<dbReference type="Gene3D" id="3.40.50.300">
    <property type="entry name" value="P-loop containing nucleotide triphosphate hydrolases"/>
    <property type="match status" value="1"/>
</dbReference>
<dbReference type="GO" id="GO:0005524">
    <property type="term" value="F:ATP binding"/>
    <property type="evidence" value="ECO:0007669"/>
    <property type="project" value="UniProtKB-KW"/>
</dbReference>
<comment type="caution">
    <text evidence="5">The sequence shown here is derived from an EMBL/GenBank/DDBJ whole genome shotgun (WGS) entry which is preliminary data.</text>
</comment>
<feature type="domain" description="ABC transporter" evidence="4">
    <location>
        <begin position="1"/>
        <end position="67"/>
    </location>
</feature>
<evidence type="ECO:0000256" key="2">
    <source>
        <dbReference type="ARBA" id="ARBA00022741"/>
    </source>
</evidence>
<keyword evidence="1" id="KW-0677">Repeat</keyword>
<name>A0AAD7HWN6_9AGAR</name>
<dbReference type="SUPFAM" id="SSF52540">
    <property type="entry name" value="P-loop containing nucleoside triphosphate hydrolases"/>
    <property type="match status" value="1"/>
</dbReference>
<feature type="non-terminal residue" evidence="5">
    <location>
        <position position="1"/>
    </location>
</feature>
<dbReference type="InterPro" id="IPR003439">
    <property type="entry name" value="ABC_transporter-like_ATP-bd"/>
</dbReference>
<dbReference type="GO" id="GO:0000329">
    <property type="term" value="C:fungal-type vacuole membrane"/>
    <property type="evidence" value="ECO:0007669"/>
    <property type="project" value="TreeGrafter"/>
</dbReference>
<evidence type="ECO:0000313" key="6">
    <source>
        <dbReference type="Proteomes" id="UP001215280"/>
    </source>
</evidence>
<proteinExistence type="predicted"/>
<dbReference type="PANTHER" id="PTHR24223">
    <property type="entry name" value="ATP-BINDING CASSETTE SUB-FAMILY C"/>
    <property type="match status" value="1"/>
</dbReference>
<dbReference type="EMBL" id="JARJLG010000201">
    <property type="protein sequence ID" value="KAJ7728973.1"/>
    <property type="molecule type" value="Genomic_DNA"/>
</dbReference>
<reference evidence="5" key="1">
    <citation type="submission" date="2023-03" db="EMBL/GenBank/DDBJ databases">
        <title>Massive genome expansion in bonnet fungi (Mycena s.s.) driven by repeated elements and novel gene families across ecological guilds.</title>
        <authorList>
            <consortium name="Lawrence Berkeley National Laboratory"/>
            <person name="Harder C.B."/>
            <person name="Miyauchi S."/>
            <person name="Viragh M."/>
            <person name="Kuo A."/>
            <person name="Thoen E."/>
            <person name="Andreopoulos B."/>
            <person name="Lu D."/>
            <person name="Skrede I."/>
            <person name="Drula E."/>
            <person name="Henrissat B."/>
            <person name="Morin E."/>
            <person name="Kohler A."/>
            <person name="Barry K."/>
            <person name="LaButti K."/>
            <person name="Morin E."/>
            <person name="Salamov A."/>
            <person name="Lipzen A."/>
            <person name="Mereny Z."/>
            <person name="Hegedus B."/>
            <person name="Baldrian P."/>
            <person name="Stursova M."/>
            <person name="Weitz H."/>
            <person name="Taylor A."/>
            <person name="Grigoriev I.V."/>
            <person name="Nagy L.G."/>
            <person name="Martin F."/>
            <person name="Kauserud H."/>
        </authorList>
    </citation>
    <scope>NUCLEOTIDE SEQUENCE</scope>
    <source>
        <strain evidence="5">CBHHK188m</strain>
    </source>
</reference>
<dbReference type="InterPro" id="IPR050173">
    <property type="entry name" value="ABC_transporter_C-like"/>
</dbReference>
<dbReference type="GO" id="GO:0016887">
    <property type="term" value="F:ATP hydrolysis activity"/>
    <property type="evidence" value="ECO:0007669"/>
    <property type="project" value="InterPro"/>
</dbReference>
<evidence type="ECO:0000259" key="4">
    <source>
        <dbReference type="Pfam" id="PF00005"/>
    </source>
</evidence>